<dbReference type="Proteomes" id="UP000254945">
    <property type="component" value="Unassembled WGS sequence"/>
</dbReference>
<organism evidence="1 2">
    <name type="scientific">Mycolicibacterium senegalense</name>
    <dbReference type="NCBI Taxonomy" id="1796"/>
    <lineage>
        <taxon>Bacteria</taxon>
        <taxon>Bacillati</taxon>
        <taxon>Actinomycetota</taxon>
        <taxon>Actinomycetes</taxon>
        <taxon>Mycobacteriales</taxon>
        <taxon>Mycobacteriaceae</taxon>
        <taxon>Mycolicibacterium</taxon>
    </lineage>
</organism>
<protein>
    <submittedName>
        <fullName evidence="1">Tautomerase yrdN</fullName>
    </submittedName>
</protein>
<dbReference type="InterPro" id="IPR014347">
    <property type="entry name" value="Tautomerase/MIF_sf"/>
</dbReference>
<dbReference type="AlphaFoldDB" id="A0A378W7V6"/>
<dbReference type="PANTHER" id="PTHR38460:SF1">
    <property type="entry name" value="TAUTOMERASE YOLI-RELATED"/>
    <property type="match status" value="1"/>
</dbReference>
<dbReference type="Gene3D" id="3.30.429.10">
    <property type="entry name" value="Macrophage Migration Inhibitory Factor"/>
    <property type="match status" value="1"/>
</dbReference>
<proteinExistence type="predicted"/>
<gene>
    <name evidence="1" type="ORF">NCTC4524_04462</name>
</gene>
<dbReference type="RefSeq" id="WP_036390357.1">
    <property type="nucleotide sequence ID" value="NZ_CP081000.1"/>
</dbReference>
<sequence length="130" mass="14846">MPLVHIHVIEGRRTPAQLRQVADTIQDVMLEYFAAPERDRYQIITEHKPGQIIAEDTGLGFDRTDDIVLVHVFQQGRTSDQKQETYRALAQRLREQTGLKPADLIVSMVENSRADWSFGDGRAQFIEGLL</sequence>
<dbReference type="EMBL" id="UGQQ01000002">
    <property type="protein sequence ID" value="SUA28482.1"/>
    <property type="molecule type" value="Genomic_DNA"/>
</dbReference>
<name>A0A378W7V6_9MYCO</name>
<reference evidence="1 2" key="1">
    <citation type="submission" date="2018-06" db="EMBL/GenBank/DDBJ databases">
        <authorList>
            <consortium name="Pathogen Informatics"/>
            <person name="Doyle S."/>
        </authorList>
    </citation>
    <scope>NUCLEOTIDE SEQUENCE [LARGE SCALE GENOMIC DNA]</scope>
    <source>
        <strain evidence="1 2">NCTC4524</strain>
    </source>
</reference>
<dbReference type="PANTHER" id="PTHR38460">
    <property type="entry name" value="TAUTOMERASE YOLI-RELATED"/>
    <property type="match status" value="1"/>
</dbReference>
<dbReference type="SUPFAM" id="SSF55331">
    <property type="entry name" value="Tautomerase/MIF"/>
    <property type="match status" value="1"/>
</dbReference>
<dbReference type="InterPro" id="IPR037479">
    <property type="entry name" value="Tauto_MSAD"/>
</dbReference>
<evidence type="ECO:0000313" key="1">
    <source>
        <dbReference type="EMBL" id="SUA28482.1"/>
    </source>
</evidence>
<evidence type="ECO:0000313" key="2">
    <source>
        <dbReference type="Proteomes" id="UP000254945"/>
    </source>
</evidence>
<accession>A0A378W7V6</accession>
<dbReference type="Pfam" id="PF14552">
    <property type="entry name" value="Tautomerase_2"/>
    <property type="match status" value="1"/>
</dbReference>